<evidence type="ECO:0000256" key="3">
    <source>
        <dbReference type="ARBA" id="ARBA00012535"/>
    </source>
</evidence>
<dbReference type="AlphaFoldDB" id="A0A975EQF7"/>
<dbReference type="Gene3D" id="3.90.660.10">
    <property type="match status" value="1"/>
</dbReference>
<comment type="pathway">
    <text evidence="1">Plant hormone metabolism; auxin biosynthesis.</text>
</comment>
<comment type="catalytic activity">
    <reaction evidence="6">
        <text>L-tryptophan + O2 = indole-3-acetamide + CO2 + H2O</text>
        <dbReference type="Rhea" id="RHEA:16165"/>
        <dbReference type="ChEBI" id="CHEBI:15377"/>
        <dbReference type="ChEBI" id="CHEBI:15379"/>
        <dbReference type="ChEBI" id="CHEBI:16031"/>
        <dbReference type="ChEBI" id="CHEBI:16526"/>
        <dbReference type="ChEBI" id="CHEBI:57912"/>
        <dbReference type="EC" id="1.13.12.3"/>
    </reaction>
</comment>
<comment type="similarity">
    <text evidence="2">Belongs to the tryptophan 2-monooxygenase family.</text>
</comment>
<dbReference type="PRINTS" id="PR00419">
    <property type="entry name" value="ADXRDTASE"/>
</dbReference>
<dbReference type="Pfam" id="PF01593">
    <property type="entry name" value="Amino_oxidase"/>
    <property type="match status" value="3"/>
</dbReference>
<dbReference type="GO" id="GO:0009851">
    <property type="term" value="P:auxin biosynthetic process"/>
    <property type="evidence" value="ECO:0007669"/>
    <property type="project" value="UniProtKB-KW"/>
</dbReference>
<dbReference type="EC" id="1.13.12.3" evidence="3"/>
<evidence type="ECO:0000313" key="10">
    <source>
        <dbReference type="Proteomes" id="UP000665026"/>
    </source>
</evidence>
<dbReference type="InterPro" id="IPR050281">
    <property type="entry name" value="Flavin_monoamine_oxidase"/>
</dbReference>
<dbReference type="EMBL" id="CP060010">
    <property type="protein sequence ID" value="QTN36482.1"/>
    <property type="molecule type" value="Genomic_DNA"/>
</dbReference>
<evidence type="ECO:0000256" key="4">
    <source>
        <dbReference type="ARBA" id="ARBA00017871"/>
    </source>
</evidence>
<evidence type="ECO:0000256" key="6">
    <source>
        <dbReference type="ARBA" id="ARBA00047321"/>
    </source>
</evidence>
<dbReference type="PANTHER" id="PTHR10742">
    <property type="entry name" value="FLAVIN MONOAMINE OXIDASE"/>
    <property type="match status" value="1"/>
</dbReference>
<name>A0A975EQF7_9RHOB</name>
<evidence type="ECO:0000256" key="2">
    <source>
        <dbReference type="ARBA" id="ARBA00005833"/>
    </source>
</evidence>
<reference evidence="9" key="1">
    <citation type="submission" date="2020-07" db="EMBL/GenBank/DDBJ databases">
        <title>Genome sequences of bacteria associated with the marine, planktonic diatom Thalassiosira profunda strain ECT2AJA-044.</title>
        <authorList>
            <person name="Gargas C.B."/>
            <person name="Roberts W.R."/>
            <person name="Alverson A.J."/>
        </authorList>
    </citation>
    <scope>NUCLEOTIDE SEQUENCE</scope>
    <source>
        <strain evidence="9">ECT2AJA-044</strain>
    </source>
</reference>
<dbReference type="InterPro" id="IPR002937">
    <property type="entry name" value="Amino_oxidase"/>
</dbReference>
<keyword evidence="7" id="KW-0732">Signal</keyword>
<dbReference type="InterPro" id="IPR036188">
    <property type="entry name" value="FAD/NAD-bd_sf"/>
</dbReference>
<dbReference type="KEGG" id="cact:HZ995_02895"/>
<organism evidence="9 10">
    <name type="scientific">Cognatishimia activa</name>
    <dbReference type="NCBI Taxonomy" id="1715691"/>
    <lineage>
        <taxon>Bacteria</taxon>
        <taxon>Pseudomonadati</taxon>
        <taxon>Pseudomonadota</taxon>
        <taxon>Alphaproteobacteria</taxon>
        <taxon>Rhodobacterales</taxon>
        <taxon>Paracoccaceae</taxon>
        <taxon>Cognatishimia</taxon>
    </lineage>
</organism>
<accession>A0A975EQF7</accession>
<feature type="domain" description="Amine oxidase" evidence="8">
    <location>
        <begin position="234"/>
        <end position="407"/>
    </location>
</feature>
<feature type="domain" description="Amine oxidase" evidence="8">
    <location>
        <begin position="119"/>
        <end position="184"/>
    </location>
</feature>
<sequence length="409" mass="44512">MTHSNWTRRSTLAAMGAALSAAMLPVQGFAAGGPRGYLRTNWSQDPFAYGSYSYVAKGSRKKDRRNLEAPIEGRIFFAGEATFYKRSSTVHAAHESGLRVASMLSKKGHKRVAVIGAGMSGLTAAKRLADRGHEVTVLEARDRIGGRLWTDTRLGVPLDLGASWIHGTDGNPLAALSDQQAIARVATDDSYALRGGDGRVMRDAEVPDWIWDEVEIQTSAGADVDELNTSAYLFDDDYEGEEVVFPGGYSAILDALKGDYELRLSTQVGMITLEDDQVWVTPRAALPEAFDAVLVTVPLGVLKEGGIGFKPELPAAKRRSISRLGMGLLDKVYLQFDRPFWDKDVTWIYTPEAGEERGQFNVWLNFHKTHGVPIIMALNGGSAAHALAHQSDQAVISQATKVIRSAYSA</sequence>
<gene>
    <name evidence="9" type="ORF">HZ995_02895</name>
</gene>
<dbReference type="GO" id="GO:0050361">
    <property type="term" value="F:tryptophan 2-monooxygenase activity"/>
    <property type="evidence" value="ECO:0007669"/>
    <property type="project" value="UniProtKB-EC"/>
</dbReference>
<feature type="chain" id="PRO_5037064468" description="Tryptophan 2-monooxygenase" evidence="7">
    <location>
        <begin position="31"/>
        <end position="409"/>
    </location>
</feature>
<dbReference type="RefSeq" id="WP_209357181.1">
    <property type="nucleotide sequence ID" value="NZ_CP060010.1"/>
</dbReference>
<protein>
    <recommendedName>
        <fullName evidence="4">Tryptophan 2-monooxygenase</fullName>
        <ecNumber evidence="3">1.13.12.3</ecNumber>
    </recommendedName>
</protein>
<feature type="domain" description="Amine oxidase" evidence="8">
    <location>
        <begin position="23"/>
        <end position="101"/>
    </location>
</feature>
<evidence type="ECO:0000259" key="8">
    <source>
        <dbReference type="Pfam" id="PF01593"/>
    </source>
</evidence>
<proteinExistence type="inferred from homology"/>
<dbReference type="Proteomes" id="UP000665026">
    <property type="component" value="Chromosome"/>
</dbReference>
<evidence type="ECO:0000313" key="9">
    <source>
        <dbReference type="EMBL" id="QTN36482.1"/>
    </source>
</evidence>
<keyword evidence="5" id="KW-0073">Auxin biosynthesis</keyword>
<dbReference type="PANTHER" id="PTHR10742:SF410">
    <property type="entry name" value="LYSINE-SPECIFIC HISTONE DEMETHYLASE 2"/>
    <property type="match status" value="1"/>
</dbReference>
<evidence type="ECO:0000256" key="5">
    <source>
        <dbReference type="ARBA" id="ARBA00023070"/>
    </source>
</evidence>
<dbReference type="SUPFAM" id="SSF51905">
    <property type="entry name" value="FAD/NAD(P)-binding domain"/>
    <property type="match status" value="2"/>
</dbReference>
<evidence type="ECO:0000256" key="1">
    <source>
        <dbReference type="ARBA" id="ARBA00004814"/>
    </source>
</evidence>
<evidence type="ECO:0000256" key="7">
    <source>
        <dbReference type="SAM" id="SignalP"/>
    </source>
</evidence>
<dbReference type="SUPFAM" id="SSF54373">
    <property type="entry name" value="FAD-linked reductases, C-terminal domain"/>
    <property type="match status" value="2"/>
</dbReference>
<feature type="signal peptide" evidence="7">
    <location>
        <begin position="1"/>
        <end position="30"/>
    </location>
</feature>
<dbReference type="Gene3D" id="3.50.50.60">
    <property type="entry name" value="FAD/NAD(P)-binding domain"/>
    <property type="match status" value="2"/>
</dbReference>